<reference evidence="2 3" key="1">
    <citation type="submission" date="2021-09" db="EMBL/GenBank/DDBJ databases">
        <title>Isoptericola luteus sp. nov., a novel bacterium isolated from Harbin, the capital city of Heilongjiang province.</title>
        <authorList>
            <person name="Li J."/>
        </authorList>
    </citation>
    <scope>NUCLEOTIDE SEQUENCE [LARGE SCALE GENOMIC DNA]</scope>
    <source>
        <strain evidence="2 3">NEAU-Y5</strain>
    </source>
</reference>
<feature type="transmembrane region" description="Helical" evidence="1">
    <location>
        <begin position="21"/>
        <end position="42"/>
    </location>
</feature>
<organism evidence="2 3">
    <name type="scientific">Isoptericola luteus</name>
    <dbReference type="NCBI Taxonomy" id="2879484"/>
    <lineage>
        <taxon>Bacteria</taxon>
        <taxon>Bacillati</taxon>
        <taxon>Actinomycetota</taxon>
        <taxon>Actinomycetes</taxon>
        <taxon>Micrococcales</taxon>
        <taxon>Promicromonosporaceae</taxon>
        <taxon>Isoptericola</taxon>
    </lineage>
</organism>
<evidence type="ECO:0000256" key="1">
    <source>
        <dbReference type="SAM" id="Phobius"/>
    </source>
</evidence>
<dbReference type="RefSeq" id="WP_225565941.1">
    <property type="nucleotide sequence ID" value="NZ_JAIXCQ010000008.1"/>
</dbReference>
<comment type="caution">
    <text evidence="2">The sequence shown here is derived from an EMBL/GenBank/DDBJ whole genome shotgun (WGS) entry which is preliminary data.</text>
</comment>
<dbReference type="InterPro" id="IPR025329">
    <property type="entry name" value="DUF4235"/>
</dbReference>
<gene>
    <name evidence="2" type="ORF">LEP48_12580</name>
</gene>
<dbReference type="Pfam" id="PF14019">
    <property type="entry name" value="DUF4235"/>
    <property type="match status" value="1"/>
</dbReference>
<keyword evidence="1" id="KW-0812">Transmembrane</keyword>
<evidence type="ECO:0000313" key="3">
    <source>
        <dbReference type="Proteomes" id="UP001319870"/>
    </source>
</evidence>
<protein>
    <submittedName>
        <fullName evidence="2">DUF4235 domain-containing protein</fullName>
    </submittedName>
</protein>
<evidence type="ECO:0000313" key="2">
    <source>
        <dbReference type="EMBL" id="MCA5894176.1"/>
    </source>
</evidence>
<keyword evidence="3" id="KW-1185">Reference proteome</keyword>
<keyword evidence="1" id="KW-1133">Transmembrane helix</keyword>
<accession>A0ABS7ZGN5</accession>
<name>A0ABS7ZGN5_9MICO</name>
<proteinExistence type="predicted"/>
<dbReference type="Proteomes" id="UP001319870">
    <property type="component" value="Unassembled WGS sequence"/>
</dbReference>
<keyword evidence="1" id="KW-0472">Membrane</keyword>
<dbReference type="EMBL" id="JAIXCQ010000008">
    <property type="protein sequence ID" value="MCA5894176.1"/>
    <property type="molecule type" value="Genomic_DNA"/>
</dbReference>
<sequence length="106" mass="11188">MGKQQSSGGRAEAKGSTSAKILYRPVGIVGSLVGGLVAGQVFKQVYKRVAPGHPDDPPTPLQSEYPLREIVLASLLQGAIFAAVKALVDRGGARAFERWTGEWPGD</sequence>